<evidence type="ECO:0000313" key="3">
    <source>
        <dbReference type="Proteomes" id="UP000324585"/>
    </source>
</evidence>
<evidence type="ECO:0000259" key="1">
    <source>
        <dbReference type="Pfam" id="PF12146"/>
    </source>
</evidence>
<reference evidence="3" key="1">
    <citation type="journal article" date="2019" name="Nat. Commun.">
        <title>Expansion of phycobilisome linker gene families in mesophilic red algae.</title>
        <authorList>
            <person name="Lee J."/>
            <person name="Kim D."/>
            <person name="Bhattacharya D."/>
            <person name="Yoon H.S."/>
        </authorList>
    </citation>
    <scope>NUCLEOTIDE SEQUENCE [LARGE SCALE GENOMIC DNA]</scope>
    <source>
        <strain evidence="3">CCMP 1328</strain>
    </source>
</reference>
<keyword evidence="3" id="KW-1185">Reference proteome</keyword>
<dbReference type="EMBL" id="VRMN01000001">
    <property type="protein sequence ID" value="KAA8499496.1"/>
    <property type="molecule type" value="Genomic_DNA"/>
</dbReference>
<proteinExistence type="predicted"/>
<gene>
    <name evidence="2" type="ORF">FVE85_7081</name>
</gene>
<dbReference type="Proteomes" id="UP000324585">
    <property type="component" value="Unassembled WGS sequence"/>
</dbReference>
<dbReference type="Pfam" id="PF12146">
    <property type="entry name" value="Hydrolase_4"/>
    <property type="match status" value="1"/>
</dbReference>
<dbReference type="Gene3D" id="3.40.50.1820">
    <property type="entry name" value="alpha/beta hydrolase"/>
    <property type="match status" value="1"/>
</dbReference>
<protein>
    <submittedName>
        <fullName evidence="2">Monoglyceride lipase</fullName>
    </submittedName>
</protein>
<dbReference type="InterPro" id="IPR022742">
    <property type="entry name" value="Hydrolase_4"/>
</dbReference>
<dbReference type="InterPro" id="IPR051044">
    <property type="entry name" value="MAG_DAG_Lipase"/>
</dbReference>
<dbReference type="SUPFAM" id="SSF53474">
    <property type="entry name" value="alpha/beta-Hydrolases"/>
    <property type="match status" value="1"/>
</dbReference>
<feature type="domain" description="Serine aminopeptidase S33" evidence="1">
    <location>
        <begin position="67"/>
        <end position="285"/>
    </location>
</feature>
<dbReference type="AlphaFoldDB" id="A0A5J4Z6Y4"/>
<accession>A0A5J4Z6Y4</accession>
<dbReference type="OrthoDB" id="2498029at2759"/>
<dbReference type="InterPro" id="IPR029058">
    <property type="entry name" value="AB_hydrolase_fold"/>
</dbReference>
<sequence>MENTWTFRCAKSGRSVAAYAWMPGIDTGDRASTNADEFGAAGVVFLLHGFRSHAEFNFLLSFPPDKYEVYHGSLVQKLNERGYIVFAHDHPYHGRTEGEPRGLFEGHEIMIDTFLQFVREAMTKYKLRPDLQKFCVGHSLGGALAIGTCLREPELFRAAVFSSAAVSAPKNMLGWKGWFLMQIAWAAATLVPQWEFMGMAENHVFPERHELFLNDPLTVKIGVMARSGYEFVRLYQMIAAGASELSTPFLITDGSEDTLVDKDGVEAFHAKAPVADKSCKIYEGILSWTDLKLARVSRKTSCTTYHKIYCRRHAANLLVLLRGCLPVHFGCTRTNLFHALILVVDFLILHALPESLVIFGWIQ</sequence>
<organism evidence="2 3">
    <name type="scientific">Porphyridium purpureum</name>
    <name type="common">Red alga</name>
    <name type="synonym">Porphyridium cruentum</name>
    <dbReference type="NCBI Taxonomy" id="35688"/>
    <lineage>
        <taxon>Eukaryota</taxon>
        <taxon>Rhodophyta</taxon>
        <taxon>Bangiophyceae</taxon>
        <taxon>Porphyridiales</taxon>
        <taxon>Porphyridiaceae</taxon>
        <taxon>Porphyridium</taxon>
    </lineage>
</organism>
<name>A0A5J4Z6Y4_PORPP</name>
<comment type="caution">
    <text evidence="2">The sequence shown here is derived from an EMBL/GenBank/DDBJ whole genome shotgun (WGS) entry which is preliminary data.</text>
</comment>
<evidence type="ECO:0000313" key="2">
    <source>
        <dbReference type="EMBL" id="KAA8499496.1"/>
    </source>
</evidence>
<dbReference type="PANTHER" id="PTHR11614">
    <property type="entry name" value="PHOSPHOLIPASE-RELATED"/>
    <property type="match status" value="1"/>
</dbReference>